<evidence type="ECO:0000256" key="1">
    <source>
        <dbReference type="SAM" id="MobiDB-lite"/>
    </source>
</evidence>
<dbReference type="KEGG" id="aaa:Acav_1829"/>
<dbReference type="HOGENOM" id="CLU_2550539_0_0_4"/>
<sequence length="82" mass="8828">MSTRDSKETTDDPSRRGNKNPTNDKSSDEELASLSTSLKAARYLTFVASIASSELKTSLSTTPVFRASPINHIPPTLTLMAA</sequence>
<keyword evidence="3" id="KW-1185">Reference proteome</keyword>
<feature type="compositionally biased region" description="Basic and acidic residues" evidence="1">
    <location>
        <begin position="1"/>
        <end position="15"/>
    </location>
</feature>
<evidence type="ECO:0000313" key="3">
    <source>
        <dbReference type="Proteomes" id="UP000002482"/>
    </source>
</evidence>
<evidence type="ECO:0000313" key="2">
    <source>
        <dbReference type="EMBL" id="ADX45747.1"/>
    </source>
</evidence>
<proteinExistence type="predicted"/>
<dbReference type="EMBL" id="CP002521">
    <property type="protein sequence ID" value="ADX45747.1"/>
    <property type="molecule type" value="Genomic_DNA"/>
</dbReference>
<dbReference type="Proteomes" id="UP000002482">
    <property type="component" value="Chromosome"/>
</dbReference>
<reference evidence="2" key="1">
    <citation type="submission" date="2011-02" db="EMBL/GenBank/DDBJ databases">
        <title>Complete sequence of Acidovorax avenae subsp. avenae ATCC 19860.</title>
        <authorList>
            <consortium name="US DOE Joint Genome Institute"/>
            <person name="Lucas S."/>
            <person name="Copeland A."/>
            <person name="Lapidus A."/>
            <person name="Cheng J.-F."/>
            <person name="Goodwin L."/>
            <person name="Pitluck S."/>
            <person name="Chertkov O."/>
            <person name="Held B."/>
            <person name="Detter J.C."/>
            <person name="Han C."/>
            <person name="Tapia R."/>
            <person name="Land M."/>
            <person name="Hauser L."/>
            <person name="Kyrpides N."/>
            <person name="Ivanova N."/>
            <person name="Ovchinnikova G."/>
            <person name="Pagani I."/>
            <person name="Gordon S."/>
            <person name="Woyke T."/>
        </authorList>
    </citation>
    <scope>NUCLEOTIDE SEQUENCE</scope>
    <source>
        <strain evidence="2">ATCC 19860</strain>
    </source>
</reference>
<organism evidence="2 3">
    <name type="scientific">Paracidovorax avenae (strain ATCC 19860 / DSM 7227 / CCUG 15838 / JCM 20985 / LMG 2117 / NCPPB 1011)</name>
    <name type="common">Acidovorax avenae</name>
    <dbReference type="NCBI Taxonomy" id="643561"/>
    <lineage>
        <taxon>Bacteria</taxon>
        <taxon>Pseudomonadati</taxon>
        <taxon>Pseudomonadota</taxon>
        <taxon>Betaproteobacteria</taxon>
        <taxon>Burkholderiales</taxon>
        <taxon>Comamonadaceae</taxon>
        <taxon>Paracidovorax</taxon>
    </lineage>
</organism>
<dbReference type="AlphaFoldDB" id="F0Q772"/>
<accession>F0Q772</accession>
<name>F0Q772_PARA1</name>
<feature type="region of interest" description="Disordered" evidence="1">
    <location>
        <begin position="1"/>
        <end position="33"/>
    </location>
</feature>
<protein>
    <submittedName>
        <fullName evidence="2">Uncharacterized protein</fullName>
    </submittedName>
</protein>
<gene>
    <name evidence="2" type="ordered locus">Acav_1829</name>
</gene>